<dbReference type="InterPro" id="IPR013783">
    <property type="entry name" value="Ig-like_fold"/>
</dbReference>
<proteinExistence type="predicted"/>
<evidence type="ECO:0000256" key="2">
    <source>
        <dbReference type="SAM" id="Phobius"/>
    </source>
</evidence>
<dbReference type="Gene3D" id="2.60.40.10">
    <property type="entry name" value="Immunoglobulins"/>
    <property type="match status" value="1"/>
</dbReference>
<reference evidence="3" key="1">
    <citation type="journal article" date="2014" name="Front. Microbiol.">
        <title>High frequency of phylogenetically diverse reductive dehalogenase-homologous genes in deep subseafloor sedimentary metagenomes.</title>
        <authorList>
            <person name="Kawai M."/>
            <person name="Futagami T."/>
            <person name="Toyoda A."/>
            <person name="Takaki Y."/>
            <person name="Nishi S."/>
            <person name="Hori S."/>
            <person name="Arai W."/>
            <person name="Tsubouchi T."/>
            <person name="Morono Y."/>
            <person name="Uchiyama I."/>
            <person name="Ito T."/>
            <person name="Fujiyama A."/>
            <person name="Inagaki F."/>
            <person name="Takami H."/>
        </authorList>
    </citation>
    <scope>NUCLEOTIDE SEQUENCE</scope>
    <source>
        <strain evidence="3">Expedition CK06-06</strain>
    </source>
</reference>
<dbReference type="EMBL" id="BART01027640">
    <property type="protein sequence ID" value="GAG95528.1"/>
    <property type="molecule type" value="Genomic_DNA"/>
</dbReference>
<keyword evidence="2" id="KW-0472">Membrane</keyword>
<name>X1CGY8_9ZZZZ</name>
<dbReference type="InterPro" id="IPR035986">
    <property type="entry name" value="PKD_dom_sf"/>
</dbReference>
<sequence>KPKDKPKTGLKIVIALLVIMIIILLLSLLIFATPLKDILFYKRVAEEETSEEPTTTEETEETEEPTTEVTTEESTTTEETEETTGALSTPTINLEIYMGPTYSSADNVCFYRVKANVTGNPTPTISFNKDDSSGAWGNNKAQVNLNSPSDTVTLEATATNSEGTATDSINLSWGCEVENQDLVISEITIMGTKYINRTYGVSVAASDPDGDSLTYNWSVTGGTIDDIHAQNINWATPSYYGPCTISVTVSDGKGGEDNKSTDVFVHYLYDFLAKA</sequence>
<organism evidence="3">
    <name type="scientific">marine sediment metagenome</name>
    <dbReference type="NCBI Taxonomy" id="412755"/>
    <lineage>
        <taxon>unclassified sequences</taxon>
        <taxon>metagenomes</taxon>
        <taxon>ecological metagenomes</taxon>
    </lineage>
</organism>
<protein>
    <recommendedName>
        <fullName evidence="4">PKD domain-containing protein</fullName>
    </recommendedName>
</protein>
<evidence type="ECO:0000256" key="1">
    <source>
        <dbReference type="SAM" id="MobiDB-lite"/>
    </source>
</evidence>
<accession>X1CGY8</accession>
<feature type="non-terminal residue" evidence="3">
    <location>
        <position position="1"/>
    </location>
</feature>
<evidence type="ECO:0008006" key="4">
    <source>
        <dbReference type="Google" id="ProtNLM"/>
    </source>
</evidence>
<feature type="transmembrane region" description="Helical" evidence="2">
    <location>
        <begin position="12"/>
        <end position="32"/>
    </location>
</feature>
<gene>
    <name evidence="3" type="ORF">S01H4_48954</name>
</gene>
<dbReference type="Pfam" id="PF17963">
    <property type="entry name" value="Big_9"/>
    <property type="match status" value="1"/>
</dbReference>
<dbReference type="AlphaFoldDB" id="X1CGY8"/>
<comment type="caution">
    <text evidence="3">The sequence shown here is derived from an EMBL/GenBank/DDBJ whole genome shotgun (WGS) entry which is preliminary data.</text>
</comment>
<feature type="compositionally biased region" description="Acidic residues" evidence="1">
    <location>
        <begin position="47"/>
        <end position="66"/>
    </location>
</feature>
<keyword evidence="2" id="KW-0812">Transmembrane</keyword>
<evidence type="ECO:0000313" key="3">
    <source>
        <dbReference type="EMBL" id="GAG95528.1"/>
    </source>
</evidence>
<feature type="non-terminal residue" evidence="3">
    <location>
        <position position="275"/>
    </location>
</feature>
<keyword evidence="2" id="KW-1133">Transmembrane helix</keyword>
<dbReference type="SUPFAM" id="SSF49299">
    <property type="entry name" value="PKD domain"/>
    <property type="match status" value="1"/>
</dbReference>
<feature type="region of interest" description="Disordered" evidence="1">
    <location>
        <begin position="46"/>
        <end position="90"/>
    </location>
</feature>